<dbReference type="EC" id="3.6.3.-" evidence="5"/>
<sequence>MSHLLPLTVQGAETTHRGKRLVGPIDLTIEGAGATVIVGPNGSGKTTLLRLLHGAARLTHGEIAWNCPMDEAQLHQAFVFQRPVMLRRTVLENLIYPLKVRGTSKREARKSAVAWAAKIGLSDMIDRSALVLSGGEQQKLALARALITAPKVLFLDEPCAALDGRATREVEVILQAAKQNGTRLILSTHDMGQARRLADEMLFMLGGKIHEFGPADTFFEAAQTASARAFLKGDIVE</sequence>
<dbReference type="eggNOG" id="COG1126">
    <property type="taxonomic scope" value="Bacteria"/>
</dbReference>
<keyword evidence="3 5" id="KW-0067">ATP-binding</keyword>
<dbReference type="PANTHER" id="PTHR42781:SF9">
    <property type="entry name" value="AMINO ACID ABC TRANSPORTER, ATP-BINDING PROTEIN-RELATED"/>
    <property type="match status" value="1"/>
</dbReference>
<protein>
    <submittedName>
        <fullName evidence="5">L-cystine import ATP-binding protein TcyC</fullName>
        <ecNumber evidence="5">3.6.3.-</ecNumber>
    </submittedName>
</protein>
<keyword evidence="1" id="KW-0813">Transport</keyword>
<dbReference type="InterPro" id="IPR003593">
    <property type="entry name" value="AAA+_ATPase"/>
</dbReference>
<evidence type="ECO:0000256" key="2">
    <source>
        <dbReference type="ARBA" id="ARBA00022741"/>
    </source>
</evidence>
<name>A0A0P1EYP5_9RHOB</name>
<dbReference type="STRING" id="266809.PM03_06185"/>
<proteinExistence type="predicted"/>
<dbReference type="GO" id="GO:0005524">
    <property type="term" value="F:ATP binding"/>
    <property type="evidence" value="ECO:0007669"/>
    <property type="project" value="UniProtKB-KW"/>
</dbReference>
<dbReference type="SMART" id="SM00382">
    <property type="entry name" value="AAA"/>
    <property type="match status" value="1"/>
</dbReference>
<reference evidence="5 6" key="1">
    <citation type="submission" date="2015-09" db="EMBL/GenBank/DDBJ databases">
        <authorList>
            <consortium name="Swine Surveillance"/>
        </authorList>
    </citation>
    <scope>NUCLEOTIDE SEQUENCE [LARGE SCALE GENOMIC DNA]</scope>
    <source>
        <strain evidence="5 6">CECT 5294</strain>
    </source>
</reference>
<keyword evidence="5" id="KW-0378">Hydrolase</keyword>
<evidence type="ECO:0000259" key="4">
    <source>
        <dbReference type="PROSITE" id="PS50893"/>
    </source>
</evidence>
<gene>
    <name evidence="5" type="primary">tcyC</name>
    <name evidence="5" type="ORF">THS5294_01482</name>
</gene>
<dbReference type="GO" id="GO:0016887">
    <property type="term" value="F:ATP hydrolysis activity"/>
    <property type="evidence" value="ECO:0007669"/>
    <property type="project" value="InterPro"/>
</dbReference>
<dbReference type="SUPFAM" id="SSF52540">
    <property type="entry name" value="P-loop containing nucleoside triphosphate hydrolases"/>
    <property type="match status" value="1"/>
</dbReference>
<dbReference type="PROSITE" id="PS50893">
    <property type="entry name" value="ABC_TRANSPORTER_2"/>
    <property type="match status" value="1"/>
</dbReference>
<dbReference type="InterPro" id="IPR027417">
    <property type="entry name" value="P-loop_NTPase"/>
</dbReference>
<dbReference type="InterPro" id="IPR050093">
    <property type="entry name" value="ABC_SmlMolc_Importer"/>
</dbReference>
<dbReference type="EMBL" id="CYRX01000025">
    <property type="protein sequence ID" value="CUH60193.1"/>
    <property type="molecule type" value="Genomic_DNA"/>
</dbReference>
<dbReference type="Pfam" id="PF00005">
    <property type="entry name" value="ABC_tran"/>
    <property type="match status" value="1"/>
</dbReference>
<dbReference type="RefSeq" id="WP_058123225.1">
    <property type="nucleotide sequence ID" value="NZ_CYRX01000025.1"/>
</dbReference>
<accession>A0A0P1EYP5</accession>
<dbReference type="PROSITE" id="PS00211">
    <property type="entry name" value="ABC_TRANSPORTER_1"/>
    <property type="match status" value="1"/>
</dbReference>
<dbReference type="InterPro" id="IPR003439">
    <property type="entry name" value="ABC_transporter-like_ATP-bd"/>
</dbReference>
<dbReference type="PANTHER" id="PTHR42781">
    <property type="entry name" value="SPERMIDINE/PUTRESCINE IMPORT ATP-BINDING PROTEIN POTA"/>
    <property type="match status" value="1"/>
</dbReference>
<evidence type="ECO:0000256" key="3">
    <source>
        <dbReference type="ARBA" id="ARBA00022840"/>
    </source>
</evidence>
<dbReference type="Proteomes" id="UP000051298">
    <property type="component" value="Unassembled WGS sequence"/>
</dbReference>
<keyword evidence="2" id="KW-0547">Nucleotide-binding</keyword>
<feature type="domain" description="ABC transporter" evidence="4">
    <location>
        <begin position="7"/>
        <end position="231"/>
    </location>
</feature>
<dbReference type="AlphaFoldDB" id="A0A0P1EYP5"/>
<evidence type="ECO:0000256" key="1">
    <source>
        <dbReference type="ARBA" id="ARBA00022448"/>
    </source>
</evidence>
<organism evidence="5 6">
    <name type="scientific">Thalassobacter stenotrophicus</name>
    <dbReference type="NCBI Taxonomy" id="266809"/>
    <lineage>
        <taxon>Bacteria</taxon>
        <taxon>Pseudomonadati</taxon>
        <taxon>Pseudomonadota</taxon>
        <taxon>Alphaproteobacteria</taxon>
        <taxon>Rhodobacterales</taxon>
        <taxon>Roseobacteraceae</taxon>
        <taxon>Thalassobacter</taxon>
    </lineage>
</organism>
<evidence type="ECO:0000313" key="6">
    <source>
        <dbReference type="Proteomes" id="UP000051298"/>
    </source>
</evidence>
<dbReference type="Gene3D" id="3.40.50.300">
    <property type="entry name" value="P-loop containing nucleotide triphosphate hydrolases"/>
    <property type="match status" value="1"/>
</dbReference>
<evidence type="ECO:0000313" key="5">
    <source>
        <dbReference type="EMBL" id="CUH60193.1"/>
    </source>
</evidence>
<dbReference type="InterPro" id="IPR017871">
    <property type="entry name" value="ABC_transporter-like_CS"/>
</dbReference>